<protein>
    <submittedName>
        <fullName evidence="2">Uncharacterized protein</fullName>
    </submittedName>
</protein>
<evidence type="ECO:0000256" key="1">
    <source>
        <dbReference type="SAM" id="MobiDB-lite"/>
    </source>
</evidence>
<dbReference type="EMBL" id="LAZR01000227">
    <property type="protein sequence ID" value="KKN80654.1"/>
    <property type="molecule type" value="Genomic_DNA"/>
</dbReference>
<accession>A0A0F9TMZ4</accession>
<sequence length="106" mass="11791">MTVWIVRFMPLEGTVPTDGRFRTEESARKVWNEAGAWDTGKGKFTFRDDFGADIRIDLKKCLEVFTDTDSSAASQYALNEANHEAARAHNLPPPSKGKVHPGSTTH</sequence>
<gene>
    <name evidence="2" type="ORF">LCGC14_0327460</name>
</gene>
<dbReference type="AlphaFoldDB" id="A0A0F9TMZ4"/>
<comment type="caution">
    <text evidence="2">The sequence shown here is derived from an EMBL/GenBank/DDBJ whole genome shotgun (WGS) entry which is preliminary data.</text>
</comment>
<name>A0A0F9TMZ4_9ZZZZ</name>
<reference evidence="2" key="1">
    <citation type="journal article" date="2015" name="Nature">
        <title>Complex archaea that bridge the gap between prokaryotes and eukaryotes.</title>
        <authorList>
            <person name="Spang A."/>
            <person name="Saw J.H."/>
            <person name="Jorgensen S.L."/>
            <person name="Zaremba-Niedzwiedzka K."/>
            <person name="Martijn J."/>
            <person name="Lind A.E."/>
            <person name="van Eijk R."/>
            <person name="Schleper C."/>
            <person name="Guy L."/>
            <person name="Ettema T.J."/>
        </authorList>
    </citation>
    <scope>NUCLEOTIDE SEQUENCE</scope>
</reference>
<proteinExistence type="predicted"/>
<organism evidence="2">
    <name type="scientific">marine sediment metagenome</name>
    <dbReference type="NCBI Taxonomy" id="412755"/>
    <lineage>
        <taxon>unclassified sequences</taxon>
        <taxon>metagenomes</taxon>
        <taxon>ecological metagenomes</taxon>
    </lineage>
</organism>
<feature type="region of interest" description="Disordered" evidence="1">
    <location>
        <begin position="81"/>
        <end position="106"/>
    </location>
</feature>
<evidence type="ECO:0000313" key="2">
    <source>
        <dbReference type="EMBL" id="KKN80654.1"/>
    </source>
</evidence>